<evidence type="ECO:0000256" key="4">
    <source>
        <dbReference type="ARBA" id="ARBA00022475"/>
    </source>
</evidence>
<dbReference type="SMART" id="SM00388">
    <property type="entry name" value="HisKA"/>
    <property type="match status" value="1"/>
</dbReference>
<evidence type="ECO:0000256" key="5">
    <source>
        <dbReference type="ARBA" id="ARBA00022553"/>
    </source>
</evidence>
<evidence type="ECO:0000256" key="1">
    <source>
        <dbReference type="ARBA" id="ARBA00000085"/>
    </source>
</evidence>
<keyword evidence="6 15" id="KW-0808">Transferase</keyword>
<evidence type="ECO:0000313" key="16">
    <source>
        <dbReference type="Proteomes" id="UP000651208"/>
    </source>
</evidence>
<dbReference type="PROSITE" id="PS51257">
    <property type="entry name" value="PROKAR_LIPOPROTEIN"/>
    <property type="match status" value="1"/>
</dbReference>
<dbReference type="InterPro" id="IPR029151">
    <property type="entry name" value="Sensor-like_sf"/>
</dbReference>
<dbReference type="PANTHER" id="PTHR45436:SF10">
    <property type="entry name" value="HISTIDINE KINASE"/>
    <property type="match status" value="1"/>
</dbReference>
<keyword evidence="7 12" id="KW-0812">Transmembrane</keyword>
<gene>
    <name evidence="15" type="primary">creC</name>
    <name evidence="15" type="ORF">FcAc13_03105</name>
</gene>
<keyword evidence="4" id="KW-1003">Cell membrane</keyword>
<protein>
    <recommendedName>
        <fullName evidence="3">histidine kinase</fullName>
        <ecNumber evidence="3">2.7.13.3</ecNumber>
    </recommendedName>
</protein>
<dbReference type="EMBL" id="JABURY010000006">
    <property type="protein sequence ID" value="MBC9130293.1"/>
    <property type="molecule type" value="Genomic_DNA"/>
</dbReference>
<comment type="caution">
    <text evidence="15">The sequence shown here is derived from an EMBL/GenBank/DDBJ whole genome shotgun (WGS) entry which is preliminary data.</text>
</comment>
<dbReference type="Pfam" id="PF00672">
    <property type="entry name" value="HAMP"/>
    <property type="match status" value="1"/>
</dbReference>
<evidence type="ECO:0000256" key="3">
    <source>
        <dbReference type="ARBA" id="ARBA00012438"/>
    </source>
</evidence>
<dbReference type="SUPFAM" id="SSF103190">
    <property type="entry name" value="Sensory domain-like"/>
    <property type="match status" value="1"/>
</dbReference>
<evidence type="ECO:0000256" key="9">
    <source>
        <dbReference type="ARBA" id="ARBA00022989"/>
    </source>
</evidence>
<dbReference type="InterPro" id="IPR036890">
    <property type="entry name" value="HATPase_C_sf"/>
</dbReference>
<dbReference type="InterPro" id="IPR004358">
    <property type="entry name" value="Sig_transdc_His_kin-like_C"/>
</dbReference>
<dbReference type="InterPro" id="IPR005467">
    <property type="entry name" value="His_kinase_dom"/>
</dbReference>
<evidence type="ECO:0000256" key="11">
    <source>
        <dbReference type="ARBA" id="ARBA00023136"/>
    </source>
</evidence>
<keyword evidence="8 15" id="KW-0418">Kinase</keyword>
<dbReference type="RefSeq" id="WP_187754726.1">
    <property type="nucleotide sequence ID" value="NZ_JABURY010000006.1"/>
</dbReference>
<dbReference type="InterPro" id="IPR003594">
    <property type="entry name" value="HATPase_dom"/>
</dbReference>
<evidence type="ECO:0000256" key="7">
    <source>
        <dbReference type="ARBA" id="ARBA00022692"/>
    </source>
</evidence>
<dbReference type="InterPro" id="IPR003660">
    <property type="entry name" value="HAMP_dom"/>
</dbReference>
<feature type="transmembrane region" description="Helical" evidence="12">
    <location>
        <begin position="6"/>
        <end position="27"/>
    </location>
</feature>
<dbReference type="Pfam" id="PF00512">
    <property type="entry name" value="HisKA"/>
    <property type="match status" value="1"/>
</dbReference>
<keyword evidence="16" id="KW-1185">Reference proteome</keyword>
<feature type="domain" description="HAMP" evidence="14">
    <location>
        <begin position="205"/>
        <end position="256"/>
    </location>
</feature>
<reference evidence="15 16" key="1">
    <citation type="submission" date="2020-06" db="EMBL/GenBank/DDBJ databases">
        <title>Frischella cerana isolated from Apis cerana gut homogenate.</title>
        <authorList>
            <person name="Wolter L.A."/>
            <person name="Suenami S."/>
            <person name="Miyazaki R."/>
        </authorList>
    </citation>
    <scope>NUCLEOTIDE SEQUENCE [LARGE SCALE GENOMIC DNA]</scope>
    <source>
        <strain evidence="15 16">Ac13</strain>
    </source>
</reference>
<evidence type="ECO:0000256" key="12">
    <source>
        <dbReference type="SAM" id="Phobius"/>
    </source>
</evidence>
<dbReference type="PROSITE" id="PS50885">
    <property type="entry name" value="HAMP"/>
    <property type="match status" value="1"/>
</dbReference>
<evidence type="ECO:0000259" key="13">
    <source>
        <dbReference type="PROSITE" id="PS50109"/>
    </source>
</evidence>
<dbReference type="PANTHER" id="PTHR45436">
    <property type="entry name" value="SENSOR HISTIDINE KINASE YKOH"/>
    <property type="match status" value="1"/>
</dbReference>
<evidence type="ECO:0000256" key="2">
    <source>
        <dbReference type="ARBA" id="ARBA00004651"/>
    </source>
</evidence>
<dbReference type="Pfam" id="PF02518">
    <property type="entry name" value="HATPase_c"/>
    <property type="match status" value="1"/>
</dbReference>
<comment type="catalytic activity">
    <reaction evidence="1">
        <text>ATP + protein L-histidine = ADP + protein N-phospho-L-histidine.</text>
        <dbReference type="EC" id="2.7.13.3"/>
    </reaction>
</comment>
<evidence type="ECO:0000256" key="10">
    <source>
        <dbReference type="ARBA" id="ARBA00023012"/>
    </source>
</evidence>
<evidence type="ECO:0000256" key="6">
    <source>
        <dbReference type="ARBA" id="ARBA00022679"/>
    </source>
</evidence>
<dbReference type="Gene3D" id="1.10.287.130">
    <property type="match status" value="1"/>
</dbReference>
<evidence type="ECO:0000256" key="8">
    <source>
        <dbReference type="ARBA" id="ARBA00022777"/>
    </source>
</evidence>
<name>A0ABR7QWC5_9GAMM</name>
<dbReference type="Gene3D" id="3.30.565.10">
    <property type="entry name" value="Histidine kinase-like ATPase, C-terminal domain"/>
    <property type="match status" value="1"/>
</dbReference>
<dbReference type="GO" id="GO:0004673">
    <property type="term" value="F:protein histidine kinase activity"/>
    <property type="evidence" value="ECO:0007669"/>
    <property type="project" value="UniProtKB-EC"/>
</dbReference>
<dbReference type="InterPro" id="IPR003661">
    <property type="entry name" value="HisK_dim/P_dom"/>
</dbReference>
<dbReference type="Gene3D" id="6.10.340.10">
    <property type="match status" value="1"/>
</dbReference>
<feature type="domain" description="Histidine kinase" evidence="13">
    <location>
        <begin position="263"/>
        <end position="487"/>
    </location>
</feature>
<dbReference type="CDD" id="cd00082">
    <property type="entry name" value="HisKA"/>
    <property type="match status" value="1"/>
</dbReference>
<dbReference type="SUPFAM" id="SSF47384">
    <property type="entry name" value="Homodimeric domain of signal transducing histidine kinase"/>
    <property type="match status" value="1"/>
</dbReference>
<dbReference type="NCBIfam" id="NF008312">
    <property type="entry name" value="PRK11100.1"/>
    <property type="match status" value="1"/>
</dbReference>
<dbReference type="Proteomes" id="UP000651208">
    <property type="component" value="Unassembled WGS sequence"/>
</dbReference>
<dbReference type="SMART" id="SM00387">
    <property type="entry name" value="HATPase_c"/>
    <property type="match status" value="1"/>
</dbReference>
<keyword evidence="11 12" id="KW-0472">Membrane</keyword>
<evidence type="ECO:0000259" key="14">
    <source>
        <dbReference type="PROSITE" id="PS50885"/>
    </source>
</evidence>
<accession>A0ABR7QWC5</accession>
<dbReference type="EC" id="2.7.13.3" evidence="3"/>
<dbReference type="InterPro" id="IPR050428">
    <property type="entry name" value="TCS_sensor_his_kinase"/>
</dbReference>
<dbReference type="PRINTS" id="PR00344">
    <property type="entry name" value="BCTRLSENSOR"/>
</dbReference>
<keyword evidence="10" id="KW-0902">Two-component regulatory system</keyword>
<comment type="subcellular location">
    <subcellularLocation>
        <location evidence="2">Cell membrane</location>
        <topology evidence="2">Multi-pass membrane protein</topology>
    </subcellularLocation>
</comment>
<feature type="transmembrane region" description="Helical" evidence="12">
    <location>
        <begin position="185"/>
        <end position="207"/>
    </location>
</feature>
<keyword evidence="9 12" id="KW-1133">Transmembrane helix</keyword>
<proteinExistence type="predicted"/>
<keyword evidence="5" id="KW-0597">Phosphoprotein</keyword>
<sequence>MRIGLQLLFGYVLVAILACYLVFTIFVKEVKPTVRRATEGLLIDTATLLASIVSQELSSINQIKKSHLGSAFEHINELPFNINIDGVIKSKMAYRVYITDINGIVIFDSDKRDEGKDYSRWNDVYLTLRGKYGARTTREKPEDPTTSIMYVAAPIKIDGQLVGVLTVAKPNQSMSSIIIKGEKRILIGGVILIIAALLIGIFIIWWINRSIKKLVDYAQRVSNHEVVNLPKFSSPELSMLGHALEVMRLKLDGKDYIEKYVHTLAHEIKSPLSSIRAATEILQDTTKKELDTSKDIEEVKHTQQRFLSNIEQQTERMNILIERMLQLARLESRVGVNFQTIQMQNLIQDVISSKMADAQLQGVNLIIEHNVVIKLKGDKFLLIQALSNLLSNALDFTPSGGTIRVDTEINDGYYSIKVIDSGIGIPDFALEHVYERFYSLPRPNKGKSSGLGLAFVKEVALLHNGNIVLNNRVNEQGAIATLILKIH</sequence>
<dbReference type="PROSITE" id="PS50109">
    <property type="entry name" value="HIS_KIN"/>
    <property type="match status" value="1"/>
</dbReference>
<dbReference type="InterPro" id="IPR036097">
    <property type="entry name" value="HisK_dim/P_sf"/>
</dbReference>
<organism evidence="15 16">
    <name type="scientific">Frischella japonica</name>
    <dbReference type="NCBI Taxonomy" id="2741544"/>
    <lineage>
        <taxon>Bacteria</taxon>
        <taxon>Pseudomonadati</taxon>
        <taxon>Pseudomonadota</taxon>
        <taxon>Gammaproteobacteria</taxon>
        <taxon>Orbales</taxon>
        <taxon>Orbaceae</taxon>
        <taxon>Frischella</taxon>
    </lineage>
</organism>
<evidence type="ECO:0000313" key="15">
    <source>
        <dbReference type="EMBL" id="MBC9130293.1"/>
    </source>
</evidence>
<dbReference type="SUPFAM" id="SSF55874">
    <property type="entry name" value="ATPase domain of HSP90 chaperone/DNA topoisomerase II/histidine kinase"/>
    <property type="match status" value="1"/>
</dbReference>